<keyword evidence="3" id="KW-0677">Repeat</keyword>
<evidence type="ECO:0000256" key="3">
    <source>
        <dbReference type="ARBA" id="ARBA00022737"/>
    </source>
</evidence>
<evidence type="ECO:0000313" key="8">
    <source>
        <dbReference type="EMBL" id="AVD68961.1"/>
    </source>
</evidence>
<reference evidence="8" key="1">
    <citation type="journal article" date="2018" name="Sci. Rep.">
        <title>CPAP3 proteins in the mineralized cuticle of a decapod crustacean.</title>
        <authorList>
            <person name="Abehsera S."/>
            <person name="Zaccai S."/>
            <person name="Mittelman B."/>
            <person name="Glazer L."/>
            <person name="Weil S."/>
            <person name="Khalaila I."/>
            <person name="Davidov G."/>
            <person name="Bitton R."/>
            <person name="Zarivach R."/>
            <person name="Li S."/>
            <person name="Li F."/>
            <person name="Xiang J."/>
            <person name="Manor R."/>
            <person name="Aflalo E.D."/>
            <person name="Sagi A."/>
        </authorList>
    </citation>
    <scope>NUCLEOTIDE SEQUENCE</scope>
</reference>
<dbReference type="GO" id="GO:0008061">
    <property type="term" value="F:chitin binding"/>
    <property type="evidence" value="ECO:0007669"/>
    <property type="project" value="UniProtKB-KW"/>
</dbReference>
<dbReference type="GO" id="GO:0005576">
    <property type="term" value="C:extracellular region"/>
    <property type="evidence" value="ECO:0007669"/>
    <property type="project" value="InterPro"/>
</dbReference>
<feature type="domain" description="Chitin-binding type-2" evidence="7">
    <location>
        <begin position="33"/>
        <end position="93"/>
    </location>
</feature>
<name>A0A2L1GH35_MACRS</name>
<protein>
    <submittedName>
        <fullName evidence="8">Obstructor B</fullName>
    </submittedName>
</protein>
<evidence type="ECO:0000256" key="6">
    <source>
        <dbReference type="SAM" id="MobiDB-lite"/>
    </source>
</evidence>
<keyword evidence="4" id="KW-1015">Disulfide bond</keyword>
<feature type="region of interest" description="Disordered" evidence="6">
    <location>
        <begin position="203"/>
        <end position="286"/>
    </location>
</feature>
<evidence type="ECO:0000256" key="4">
    <source>
        <dbReference type="ARBA" id="ARBA00023157"/>
    </source>
</evidence>
<feature type="compositionally biased region" description="Basic residues" evidence="6">
    <location>
        <begin position="232"/>
        <end position="249"/>
    </location>
</feature>
<feature type="domain" description="Chitin-binding type-2" evidence="7">
    <location>
        <begin position="98"/>
        <end position="162"/>
    </location>
</feature>
<dbReference type="PROSITE" id="PS50940">
    <property type="entry name" value="CHIT_BIND_II"/>
    <property type="match status" value="2"/>
</dbReference>
<evidence type="ECO:0000256" key="2">
    <source>
        <dbReference type="ARBA" id="ARBA00022729"/>
    </source>
</evidence>
<dbReference type="AlphaFoldDB" id="A0A2L1GH35"/>
<dbReference type="PANTHER" id="PTHR23301">
    <property type="entry name" value="CHITIN BINDING PERITROPHIN-A"/>
    <property type="match status" value="1"/>
</dbReference>
<organism evidence="8">
    <name type="scientific">Macrobrachium rosenbergii</name>
    <name type="common">Giant fresh water prawn</name>
    <dbReference type="NCBI Taxonomy" id="79674"/>
    <lineage>
        <taxon>Eukaryota</taxon>
        <taxon>Metazoa</taxon>
        <taxon>Ecdysozoa</taxon>
        <taxon>Arthropoda</taxon>
        <taxon>Crustacea</taxon>
        <taxon>Multicrustacea</taxon>
        <taxon>Malacostraca</taxon>
        <taxon>Eumalacostraca</taxon>
        <taxon>Eucarida</taxon>
        <taxon>Decapoda</taxon>
        <taxon>Pleocyemata</taxon>
        <taxon>Caridea</taxon>
        <taxon>Palaemonoidea</taxon>
        <taxon>Palaemonidae</taxon>
        <taxon>Macrobrachium</taxon>
    </lineage>
</organism>
<accession>A0A2L1GH35</accession>
<dbReference type="EMBL" id="MF407550">
    <property type="protein sequence ID" value="AVD68961.1"/>
    <property type="molecule type" value="mRNA"/>
</dbReference>
<dbReference type="PANTHER" id="PTHR23301:SF104">
    <property type="entry name" value="BCDNA.GH02976"/>
    <property type="match status" value="1"/>
</dbReference>
<proteinExistence type="evidence at transcript level"/>
<keyword evidence="5" id="KW-0325">Glycoprotein</keyword>
<keyword evidence="2" id="KW-0732">Signal</keyword>
<dbReference type="InterPro" id="IPR051940">
    <property type="entry name" value="Chitin_bind-dev_reg"/>
</dbReference>
<dbReference type="InterPro" id="IPR002557">
    <property type="entry name" value="Chitin-bd_dom"/>
</dbReference>
<dbReference type="FunFam" id="2.170.140.10:FF:000002">
    <property type="entry name" value="Gasp, isoform A"/>
    <property type="match status" value="1"/>
</dbReference>
<dbReference type="SUPFAM" id="SSF57625">
    <property type="entry name" value="Invertebrate chitin-binding proteins"/>
    <property type="match status" value="2"/>
</dbReference>
<evidence type="ECO:0000256" key="1">
    <source>
        <dbReference type="ARBA" id="ARBA00022669"/>
    </source>
</evidence>
<sequence length="286" mass="32560">MAFNDLNPKVEKCDFLFQVSCKGRPDLQRPKPTDNCPRQNGYFPHEDQTNCREFFYCTNGISSPLTCPESLVFSTKTGTCVWPEEAGRTNCASEKVFNFTCPKVGMDTAVTHPRYADPQDCQYFYVCINGETPRRNGCSFGQVFDTKSVTCAEPKDVPDCADYYIEYFENYFETLEAGARPSGDILTAARASGYEIPEFRERVRIRPGDAVPTRRGTTTASPRGERPEGRPLRRRRPGGNGGLRRRKRPTTTTTTTTTTPPPEYYDDYYYYDETYDNVDNKDDSSY</sequence>
<keyword evidence="1" id="KW-0147">Chitin-binding</keyword>
<feature type="compositionally biased region" description="Acidic residues" evidence="6">
    <location>
        <begin position="264"/>
        <end position="276"/>
    </location>
</feature>
<dbReference type="SMART" id="SM00494">
    <property type="entry name" value="ChtBD2"/>
    <property type="match status" value="2"/>
</dbReference>
<dbReference type="Pfam" id="PF01607">
    <property type="entry name" value="CBM_14"/>
    <property type="match status" value="2"/>
</dbReference>
<evidence type="ECO:0000256" key="5">
    <source>
        <dbReference type="ARBA" id="ARBA00023180"/>
    </source>
</evidence>
<dbReference type="InterPro" id="IPR036508">
    <property type="entry name" value="Chitin-bd_dom_sf"/>
</dbReference>
<dbReference type="Gene3D" id="2.170.140.10">
    <property type="entry name" value="Chitin binding domain"/>
    <property type="match status" value="2"/>
</dbReference>
<evidence type="ECO:0000259" key="7">
    <source>
        <dbReference type="PROSITE" id="PS50940"/>
    </source>
</evidence>